<sequence length="322" mass="36604">MKYQDIPEKIIRRFAKQKEIKNLRGKQVEEIIDLLIKADFSSELEYLNDQFSFSGKIGGLIIDKPINEFPVKDENRFIENLIEKNLIINDALNEKKWVIRYDDNIQICGITLDGQSVFLRTVERRTNTYSTGWNNKGQNDYAYFSSIIIHFSNQVIEYRCPITYVNKYQKFILPLLGYESSKVESMRLTKLSPTDAENVKTKLKATYSATHISTPSSVGSIKFTSSNSTIDLATDTNMQKIMTALGGVVPTDDHLDVVCYLPDYIDPRTKLSLPFSFEINMKSGGLKFLGSSLVTQSAIDHVVETIIQVSYIDKLDNSMVSV</sequence>
<name>A0A0K2CXY8_9CAUD</name>
<dbReference type="KEGG" id="vg:26613489"/>
<evidence type="ECO:0000313" key="2">
    <source>
        <dbReference type="Proteomes" id="UP000204186"/>
    </source>
</evidence>
<dbReference type="Proteomes" id="UP000204186">
    <property type="component" value="Segment"/>
</dbReference>
<reference evidence="1 2" key="1">
    <citation type="journal article" date="2015" name="Genome Announc.">
        <title>Complete Genome Sequences of Nine Phages Capable of Infecting Paenibacillus larvae, the Causative Agent of American Foulbrood Disease in Honeybees.</title>
        <authorList>
            <person name="Tsourkas P.K."/>
            <person name="Yost D.G."/>
            <person name="Krohn A."/>
            <person name="LeBlanc L."/>
            <person name="Zhang A."/>
            <person name="Stamereilers C."/>
            <person name="Amy P.S."/>
        </authorList>
    </citation>
    <scope>NUCLEOTIDE SEQUENCE [LARGE SCALE GENOMIC DNA]</scope>
</reference>
<dbReference type="OrthoDB" id="29687at10239"/>
<keyword evidence="2" id="KW-1185">Reference proteome</keyword>
<dbReference type="GeneID" id="26613489"/>
<organism evidence="1 2">
    <name type="scientific">Paenibacillus phage Harrison</name>
    <dbReference type="NCBI Taxonomy" id="1636257"/>
    <lineage>
        <taxon>Viruses</taxon>
        <taxon>Duplodnaviria</taxon>
        <taxon>Heunggongvirae</taxon>
        <taxon>Uroviricota</taxon>
        <taxon>Caudoviricetes</taxon>
        <taxon>Gochnauervirinae</taxon>
        <taxon>Harrisonvirus</taxon>
        <taxon>Harrisonvirus harrison</taxon>
    </lineage>
</organism>
<dbReference type="EMBL" id="KT361651">
    <property type="protein sequence ID" value="ALA12429.1"/>
    <property type="molecule type" value="Genomic_DNA"/>
</dbReference>
<evidence type="ECO:0000313" key="1">
    <source>
        <dbReference type="EMBL" id="ALA12429.1"/>
    </source>
</evidence>
<accession>A0A0K2CXY8</accession>
<dbReference type="RefSeq" id="YP_009193838.1">
    <property type="nucleotide sequence ID" value="NC_028746.1"/>
</dbReference>
<protein>
    <submittedName>
        <fullName evidence="1">ABC transporter-like protein</fullName>
    </submittedName>
</protein>
<proteinExistence type="predicted"/>
<gene>
    <name evidence="1" type="ORF">HARRISON_25</name>
</gene>